<dbReference type="Pfam" id="PF18962">
    <property type="entry name" value="Por_Secre_tail"/>
    <property type="match status" value="1"/>
</dbReference>
<keyword evidence="1 2" id="KW-0732">Signal</keyword>
<dbReference type="Gene3D" id="2.40.128.270">
    <property type="match status" value="1"/>
</dbReference>
<accession>A0A5J4FTS7</accession>
<comment type="caution">
    <text evidence="4">The sequence shown here is derived from an EMBL/GenBank/DDBJ whole genome shotgun (WGS) entry which is preliminary data.</text>
</comment>
<feature type="signal peptide" evidence="2">
    <location>
        <begin position="1"/>
        <end position="18"/>
    </location>
</feature>
<name>A0A5J4FTS7_9FLAO</name>
<dbReference type="OrthoDB" id="1433593at2"/>
<dbReference type="RefSeq" id="WP_151893052.1">
    <property type="nucleotide sequence ID" value="NZ_BKCF01000001.1"/>
</dbReference>
<evidence type="ECO:0000313" key="4">
    <source>
        <dbReference type="EMBL" id="GEQ85120.1"/>
    </source>
</evidence>
<sequence>MKKLLLLLVLFYSINISSQNPDIVGTWYLNAFTADLSDPEPITNEDFPQNPTLTINPDLSFEGVGACNTFSGNIIFVDDIEYSSTNFSATTMDCENMNYNDSEHNYFTHFDDAQNPTVYIYGGGTELYWEIAPGFGLQFQDNVFLSIKDNVNTTISIVPNPASSNLSINTNGALISEFSIFNILGKKISSEMYNGQKIDVSSLKSGIYLIELISEGKKTVKKFIKE</sequence>
<dbReference type="NCBIfam" id="TIGR04183">
    <property type="entry name" value="Por_Secre_tail"/>
    <property type="match status" value="1"/>
</dbReference>
<dbReference type="Proteomes" id="UP000326994">
    <property type="component" value="Unassembled WGS sequence"/>
</dbReference>
<proteinExistence type="predicted"/>
<feature type="chain" id="PRO_5023905503" description="Secretion system C-terminal sorting domain-containing protein" evidence="2">
    <location>
        <begin position="19"/>
        <end position="226"/>
    </location>
</feature>
<evidence type="ECO:0000256" key="1">
    <source>
        <dbReference type="ARBA" id="ARBA00022729"/>
    </source>
</evidence>
<dbReference type="InterPro" id="IPR038670">
    <property type="entry name" value="HslJ-like_sf"/>
</dbReference>
<dbReference type="InterPro" id="IPR026444">
    <property type="entry name" value="Secre_tail"/>
</dbReference>
<evidence type="ECO:0000313" key="5">
    <source>
        <dbReference type="Proteomes" id="UP000326994"/>
    </source>
</evidence>
<feature type="domain" description="Secretion system C-terminal sorting" evidence="3">
    <location>
        <begin position="158"/>
        <end position="224"/>
    </location>
</feature>
<evidence type="ECO:0000256" key="2">
    <source>
        <dbReference type="SAM" id="SignalP"/>
    </source>
</evidence>
<gene>
    <name evidence="4" type="ORF">ULMS_06280</name>
</gene>
<evidence type="ECO:0000259" key="3">
    <source>
        <dbReference type="Pfam" id="PF18962"/>
    </source>
</evidence>
<reference evidence="4 5" key="1">
    <citation type="submission" date="2019-08" db="EMBL/GenBank/DDBJ databases">
        <title>Ulvibacter marinistellae sp. nov., isolated from a starfish, Patiria pectinifera.</title>
        <authorList>
            <person name="Kawano K."/>
            <person name="Ushijima N."/>
            <person name="Kihara M."/>
            <person name="Itoh H."/>
        </authorList>
    </citation>
    <scope>NUCLEOTIDE SEQUENCE [LARGE SCALE GENOMIC DNA]</scope>
    <source>
        <strain evidence="4 5">KK4</strain>
    </source>
</reference>
<protein>
    <recommendedName>
        <fullName evidence="3">Secretion system C-terminal sorting domain-containing protein</fullName>
    </recommendedName>
</protein>
<organism evidence="4 5">
    <name type="scientific">Patiriisocius marinistellae</name>
    <dbReference type="NCBI Taxonomy" id="2494560"/>
    <lineage>
        <taxon>Bacteria</taxon>
        <taxon>Pseudomonadati</taxon>
        <taxon>Bacteroidota</taxon>
        <taxon>Flavobacteriia</taxon>
        <taxon>Flavobacteriales</taxon>
        <taxon>Flavobacteriaceae</taxon>
        <taxon>Patiriisocius</taxon>
    </lineage>
</organism>
<dbReference type="AlphaFoldDB" id="A0A5J4FTS7"/>
<dbReference type="EMBL" id="BKCF01000001">
    <property type="protein sequence ID" value="GEQ85120.1"/>
    <property type="molecule type" value="Genomic_DNA"/>
</dbReference>
<keyword evidence="5" id="KW-1185">Reference proteome</keyword>